<proteinExistence type="inferred from homology"/>
<keyword evidence="7 11" id="KW-0862">Zinc</keyword>
<evidence type="ECO:0000256" key="10">
    <source>
        <dbReference type="ARBA" id="ARBA00048552"/>
    </source>
</evidence>
<dbReference type="SUPFAM" id="SSF64484">
    <property type="entry name" value="beta and beta-prime subunits of DNA dependent RNA-polymerase"/>
    <property type="match status" value="1"/>
</dbReference>
<organism evidence="14 15">
    <name type="scientific">Helicovermis profundi</name>
    <dbReference type="NCBI Taxonomy" id="3065157"/>
    <lineage>
        <taxon>Bacteria</taxon>
        <taxon>Bacillati</taxon>
        <taxon>Bacillota</taxon>
        <taxon>Clostridia</taxon>
        <taxon>Helicovermis</taxon>
    </lineage>
</organism>
<name>A0AAU9E7M9_9FIRM</name>
<feature type="binding site" evidence="11">
    <location>
        <position position="451"/>
    </location>
    <ligand>
        <name>Mg(2+)</name>
        <dbReference type="ChEBI" id="CHEBI:18420"/>
    </ligand>
</feature>
<dbReference type="PANTHER" id="PTHR19376">
    <property type="entry name" value="DNA-DIRECTED RNA POLYMERASE"/>
    <property type="match status" value="1"/>
</dbReference>
<comment type="subunit">
    <text evidence="11">The RNAP catalytic core consists of 2 alpha, 1 beta, 1 beta' and 1 omega subunit. When a sigma factor is associated with the core the holoenzyme is formed, which can initiate transcription.</text>
</comment>
<dbReference type="GO" id="GO:0006351">
    <property type="term" value="P:DNA-templated transcription"/>
    <property type="evidence" value="ECO:0007669"/>
    <property type="project" value="UniProtKB-UniRule"/>
</dbReference>
<dbReference type="Gene3D" id="2.40.40.20">
    <property type="match status" value="1"/>
</dbReference>
<gene>
    <name evidence="11 14" type="primary">rpoC</name>
    <name evidence="14" type="ORF">HLPR_24660</name>
</gene>
<dbReference type="RefSeq" id="WP_338535734.1">
    <property type="nucleotide sequence ID" value="NZ_AP028654.1"/>
</dbReference>
<comment type="cofactor">
    <cofactor evidence="11">
        <name>Mg(2+)</name>
        <dbReference type="ChEBI" id="CHEBI:18420"/>
    </cofactor>
    <text evidence="11">Binds 1 Mg(2+) ion per subunit.</text>
</comment>
<dbReference type="InterPro" id="IPR045867">
    <property type="entry name" value="DNA-dir_RpoC_beta_prime"/>
</dbReference>
<dbReference type="InterPro" id="IPR042102">
    <property type="entry name" value="RNA_pol_Rpb1_3_sf"/>
</dbReference>
<dbReference type="InterPro" id="IPR000722">
    <property type="entry name" value="RNA_pol_asu"/>
</dbReference>
<dbReference type="InterPro" id="IPR007066">
    <property type="entry name" value="RNA_pol_Rpb1_3"/>
</dbReference>
<dbReference type="Gene3D" id="1.10.1790.20">
    <property type="match status" value="1"/>
</dbReference>
<evidence type="ECO:0000256" key="3">
    <source>
        <dbReference type="ARBA" id="ARBA00022478"/>
    </source>
</evidence>
<dbReference type="InterPro" id="IPR044893">
    <property type="entry name" value="RNA_pol_Rpb1_clamp_domain"/>
</dbReference>
<dbReference type="FunFam" id="1.10.150.390:FF:000002">
    <property type="entry name" value="DNA-directed RNA polymerase subunit beta"/>
    <property type="match status" value="1"/>
</dbReference>
<dbReference type="Gene3D" id="1.10.40.90">
    <property type="match status" value="1"/>
</dbReference>
<dbReference type="Pfam" id="PF04998">
    <property type="entry name" value="RNA_pol_Rpb1_5"/>
    <property type="match status" value="1"/>
</dbReference>
<dbReference type="InterPro" id="IPR007081">
    <property type="entry name" value="RNA_pol_Rpb1_5"/>
</dbReference>
<feature type="binding site" evidence="11">
    <location>
        <position position="75"/>
    </location>
    <ligand>
        <name>Zn(2+)</name>
        <dbReference type="ChEBI" id="CHEBI:29105"/>
        <label>1</label>
    </ligand>
</feature>
<evidence type="ECO:0000256" key="11">
    <source>
        <dbReference type="HAMAP-Rule" id="MF_01322"/>
    </source>
</evidence>
<keyword evidence="3 11" id="KW-0240">DNA-directed RNA polymerase</keyword>
<dbReference type="Gene3D" id="1.10.274.100">
    <property type="entry name" value="RNA polymerase Rpb1, domain 3"/>
    <property type="match status" value="2"/>
</dbReference>
<dbReference type="EMBL" id="AP028654">
    <property type="protein sequence ID" value="BEP30135.1"/>
    <property type="molecule type" value="Genomic_DNA"/>
</dbReference>
<dbReference type="Pfam" id="PF05000">
    <property type="entry name" value="RNA_pol_Rpb1_4"/>
    <property type="match status" value="1"/>
</dbReference>
<dbReference type="InterPro" id="IPR012754">
    <property type="entry name" value="DNA-dir_RpoC_beta_prime_bact"/>
</dbReference>
<comment type="similarity">
    <text evidence="2 11 12">Belongs to the RNA polymerase beta' chain family.</text>
</comment>
<evidence type="ECO:0000256" key="5">
    <source>
        <dbReference type="ARBA" id="ARBA00022695"/>
    </source>
</evidence>
<dbReference type="CDD" id="cd02655">
    <property type="entry name" value="RNAP_beta'_C"/>
    <property type="match status" value="1"/>
</dbReference>
<dbReference type="CDD" id="cd01609">
    <property type="entry name" value="RNAP_beta'_N"/>
    <property type="match status" value="1"/>
</dbReference>
<feature type="binding site" evidence="11">
    <location>
        <position position="60"/>
    </location>
    <ligand>
        <name>Zn(2+)</name>
        <dbReference type="ChEBI" id="CHEBI:29105"/>
        <label>1</label>
    </ligand>
</feature>
<dbReference type="Gene3D" id="2.40.50.100">
    <property type="match status" value="1"/>
</dbReference>
<evidence type="ECO:0000256" key="6">
    <source>
        <dbReference type="ARBA" id="ARBA00022723"/>
    </source>
</evidence>
<feature type="binding site" evidence="11">
    <location>
        <position position="453"/>
    </location>
    <ligand>
        <name>Mg(2+)</name>
        <dbReference type="ChEBI" id="CHEBI:18420"/>
    </ligand>
</feature>
<accession>A0AAU9E7M9</accession>
<sequence length="1167" mass="130829">MLQFNNFDSIKIGLASPDKIRSWSRGEVKKPETINYRTLKPEKEGLFCEKIFGPTKDWECHCGKYKRVRYKGVICDRCGVEVTKSKVRRERMGHIELAAPVSHIWYFKGIPSKMGILLDMSPRSLEKVLYFASYIVISAGDTSLSEKQLLTEREYFDYREKYGHAFKAGMGAESVKEVLNKINLDTLSDELRKSLDGSTGQKKLKLTRRLEVVEAFRKSGNNPSWMILDVVPVIPPDIRPMVQLDGGRFATSDLNDLYRRVINRNNRLKRLLELGAPDIIVRNEKRMLQEAVDALIDNGRRGRPVTGPGNRPLKSLSDMLKGKQGRFRQNLLGKRVDYSGRSVIVVGPELKFYQCGLPKKMALELFKPYIMKKLVKDGYVHNIKSAKRMVEKAKPEVWPIVEEVIKDHPVMLNRAPTLHRLGIQAFEPVLIDGKAIRLHPLVCTAYNADFDGDQMAVHLPLSVEAQAEARFLMLSVNNILAPKDGLPITTPSQDMVLGAYYLTLEKEDEPGVGMVFKDFDEMFLAYETKKVGLHSRVKMRRKAYNSNEMSIVESTVGRFIFNERMPQDMGFVDREKDKFGLEIDFLCTKKDLEEIIAKCFAKHENTITAIMLDTLKEMGFKYSTRAAITVSLSDMIIPPKKKVIIEEARKKVDKFQSAYRRGLLSDEDRYQKIIQTWTIATDDVTDALMENLDRLNNIKIMADSGARGSKNQIRQLAGMRGLMANALGKTVEIPIISNFREGLSVLEYFISTTGARKGLADTALRTADSGYLTRRLVDVSQDVIVRELDCGTVEGIEVSDIVENNEIIEPFGERILGRFLTEDMHDPNTGELLVDKDTMITKTISNNIVAAGITSAIVRSVLECETPTGVCSKCYGINLANGKPVNVGEAVGIIAAQSIGEPGTQLTMRTFHTGGVAGGDITQGLPRVEELFEARKPKGLAVIAEMDGKISFKETKKKNEVIITADSGEQYATQVIFGSKLNVKDGDFVKQGELITEGSINPHDLLRVVGVRGVQEYIVKEVQRVYRLQGVDINDKHIEVIIKRMLFKIKVDEPGDTDMLPGTVVSYREFLEKNKVVRENKGNVAIGTRNLLGITKASLATDSFLSSASFQETTRVLTEAAINGKEDRLVGLKENVIIGKLIPAGTGMRKYRDIAIQTKEEYPIVNE</sequence>
<keyword evidence="4 11" id="KW-0808">Transferase</keyword>
<dbReference type="HAMAP" id="MF_01322">
    <property type="entry name" value="RNApol_bact_RpoC"/>
    <property type="match status" value="1"/>
</dbReference>
<evidence type="ECO:0000256" key="4">
    <source>
        <dbReference type="ARBA" id="ARBA00022679"/>
    </source>
</evidence>
<keyword evidence="6 11" id="KW-0479">Metal-binding</keyword>
<evidence type="ECO:0000256" key="7">
    <source>
        <dbReference type="ARBA" id="ARBA00022833"/>
    </source>
</evidence>
<evidence type="ECO:0000256" key="8">
    <source>
        <dbReference type="ARBA" id="ARBA00022842"/>
    </source>
</evidence>
<feature type="binding site" evidence="11">
    <location>
        <position position="449"/>
    </location>
    <ligand>
        <name>Mg(2+)</name>
        <dbReference type="ChEBI" id="CHEBI:18420"/>
    </ligand>
</feature>
<feature type="binding site" evidence="11">
    <location>
        <position position="790"/>
    </location>
    <ligand>
        <name>Zn(2+)</name>
        <dbReference type="ChEBI" id="CHEBI:29105"/>
        <label>2</label>
    </ligand>
</feature>
<comment type="cofactor">
    <cofactor evidence="11">
        <name>Zn(2+)</name>
        <dbReference type="ChEBI" id="CHEBI:29105"/>
    </cofactor>
    <text evidence="11">Binds 2 Zn(2+) ions per subunit.</text>
</comment>
<reference evidence="14 15" key="1">
    <citation type="submission" date="2023-08" db="EMBL/GenBank/DDBJ databases">
        <title>Helicovermis profunda gen. nov., sp. nov., a novel mesophilic, fermentative bacterium within the Bacillota from a deep-sea hydrothermal vent chimney.</title>
        <authorList>
            <person name="Miyazaki U."/>
            <person name="Mizutani D."/>
            <person name="Hashimoto Y."/>
            <person name="Tame A."/>
            <person name="Sawayama S."/>
            <person name="Miyazaki J."/>
            <person name="Takai K."/>
            <person name="Nakagawa S."/>
        </authorList>
    </citation>
    <scope>NUCLEOTIDE SEQUENCE [LARGE SCALE GENOMIC DNA]</scope>
    <source>
        <strain evidence="14 15">S502</strain>
    </source>
</reference>
<evidence type="ECO:0000259" key="13">
    <source>
        <dbReference type="SMART" id="SM00663"/>
    </source>
</evidence>
<keyword evidence="8 11" id="KW-0460">Magnesium</keyword>
<keyword evidence="9 11" id="KW-0804">Transcription</keyword>
<keyword evidence="15" id="KW-1185">Reference proteome</keyword>
<dbReference type="Proteomes" id="UP001321786">
    <property type="component" value="Chromosome"/>
</dbReference>
<dbReference type="PANTHER" id="PTHR19376:SF54">
    <property type="entry name" value="DNA-DIRECTED RNA POLYMERASE SUBUNIT BETA"/>
    <property type="match status" value="1"/>
</dbReference>
<evidence type="ECO:0000256" key="9">
    <source>
        <dbReference type="ARBA" id="ARBA00023163"/>
    </source>
</evidence>
<feature type="binding site" evidence="11">
    <location>
        <position position="864"/>
    </location>
    <ligand>
        <name>Zn(2+)</name>
        <dbReference type="ChEBI" id="CHEBI:29105"/>
        <label>2</label>
    </ligand>
</feature>
<dbReference type="InterPro" id="IPR007083">
    <property type="entry name" value="RNA_pol_Rpb1_4"/>
</dbReference>
<dbReference type="InterPro" id="IPR038120">
    <property type="entry name" value="Rpb1_funnel_sf"/>
</dbReference>
<dbReference type="FunFam" id="4.10.860.120:FF:000001">
    <property type="entry name" value="DNA-directed RNA polymerase subunit beta"/>
    <property type="match status" value="1"/>
</dbReference>
<dbReference type="Gene3D" id="1.10.132.30">
    <property type="match status" value="1"/>
</dbReference>
<dbReference type="GO" id="GO:0000428">
    <property type="term" value="C:DNA-directed RNA polymerase complex"/>
    <property type="evidence" value="ECO:0007669"/>
    <property type="project" value="UniProtKB-KW"/>
</dbReference>
<evidence type="ECO:0000256" key="12">
    <source>
        <dbReference type="RuleBase" id="RU004279"/>
    </source>
</evidence>
<dbReference type="InterPro" id="IPR006592">
    <property type="entry name" value="RNA_pol_N"/>
</dbReference>
<evidence type="ECO:0000313" key="15">
    <source>
        <dbReference type="Proteomes" id="UP001321786"/>
    </source>
</evidence>
<dbReference type="Pfam" id="PF04997">
    <property type="entry name" value="RNA_pol_Rpb1_1"/>
    <property type="match status" value="1"/>
</dbReference>
<feature type="binding site" evidence="11">
    <location>
        <position position="874"/>
    </location>
    <ligand>
        <name>Zn(2+)</name>
        <dbReference type="ChEBI" id="CHEBI:29105"/>
        <label>2</label>
    </ligand>
</feature>
<dbReference type="InterPro" id="IPR007080">
    <property type="entry name" value="RNA_pol_Rpb1_1"/>
</dbReference>
<dbReference type="SMART" id="SM00663">
    <property type="entry name" value="RPOLA_N"/>
    <property type="match status" value="1"/>
</dbReference>
<evidence type="ECO:0000313" key="14">
    <source>
        <dbReference type="EMBL" id="BEP30135.1"/>
    </source>
</evidence>
<evidence type="ECO:0000256" key="2">
    <source>
        <dbReference type="ARBA" id="ARBA00006460"/>
    </source>
</evidence>
<dbReference type="Pfam" id="PF04983">
    <property type="entry name" value="RNA_pol_Rpb1_3"/>
    <property type="match status" value="1"/>
</dbReference>
<keyword evidence="5 11" id="KW-0548">Nucleotidyltransferase</keyword>
<comment type="catalytic activity">
    <reaction evidence="10 11 12">
        <text>RNA(n) + a ribonucleoside 5'-triphosphate = RNA(n+1) + diphosphate</text>
        <dbReference type="Rhea" id="RHEA:21248"/>
        <dbReference type="Rhea" id="RHEA-COMP:14527"/>
        <dbReference type="Rhea" id="RHEA-COMP:17342"/>
        <dbReference type="ChEBI" id="CHEBI:33019"/>
        <dbReference type="ChEBI" id="CHEBI:61557"/>
        <dbReference type="ChEBI" id="CHEBI:140395"/>
        <dbReference type="EC" id="2.7.7.6"/>
    </reaction>
</comment>
<evidence type="ECO:0000256" key="1">
    <source>
        <dbReference type="ARBA" id="ARBA00004026"/>
    </source>
</evidence>
<dbReference type="NCBIfam" id="TIGR02386">
    <property type="entry name" value="rpoC_TIGR"/>
    <property type="match status" value="1"/>
</dbReference>
<dbReference type="GO" id="GO:0008270">
    <property type="term" value="F:zinc ion binding"/>
    <property type="evidence" value="ECO:0007669"/>
    <property type="project" value="UniProtKB-UniRule"/>
</dbReference>
<dbReference type="GO" id="GO:0003899">
    <property type="term" value="F:DNA-directed RNA polymerase activity"/>
    <property type="evidence" value="ECO:0007669"/>
    <property type="project" value="UniProtKB-UniRule"/>
</dbReference>
<dbReference type="Gene3D" id="4.10.860.120">
    <property type="entry name" value="RNA polymerase II, clamp domain"/>
    <property type="match status" value="1"/>
</dbReference>
<dbReference type="GO" id="GO:0003677">
    <property type="term" value="F:DNA binding"/>
    <property type="evidence" value="ECO:0007669"/>
    <property type="project" value="UniProtKB-UniRule"/>
</dbReference>
<dbReference type="Gene3D" id="1.10.150.390">
    <property type="match status" value="1"/>
</dbReference>
<dbReference type="KEGG" id="hprf:HLPR_24660"/>
<feature type="domain" description="RNA polymerase N-terminal" evidence="13">
    <location>
        <begin position="224"/>
        <end position="503"/>
    </location>
</feature>
<comment type="function">
    <text evidence="1 11 12">DNA-dependent RNA polymerase catalyzes the transcription of DNA into RNA using the four ribonucleoside triphosphates as substrates.</text>
</comment>
<dbReference type="EC" id="2.7.7.6" evidence="11"/>
<dbReference type="GO" id="GO:0000287">
    <property type="term" value="F:magnesium ion binding"/>
    <property type="evidence" value="ECO:0007669"/>
    <property type="project" value="UniProtKB-UniRule"/>
</dbReference>
<feature type="binding site" evidence="11">
    <location>
        <position position="871"/>
    </location>
    <ligand>
        <name>Zn(2+)</name>
        <dbReference type="ChEBI" id="CHEBI:29105"/>
        <label>2</label>
    </ligand>
</feature>
<feature type="binding site" evidence="11">
    <location>
        <position position="62"/>
    </location>
    <ligand>
        <name>Zn(2+)</name>
        <dbReference type="ChEBI" id="CHEBI:29105"/>
        <label>1</label>
    </ligand>
</feature>
<feature type="binding site" evidence="11">
    <location>
        <position position="78"/>
    </location>
    <ligand>
        <name>Zn(2+)</name>
        <dbReference type="ChEBI" id="CHEBI:29105"/>
        <label>1</label>
    </ligand>
</feature>
<dbReference type="Pfam" id="PF00623">
    <property type="entry name" value="RNA_pol_Rpb1_2"/>
    <property type="match status" value="2"/>
</dbReference>
<protein>
    <recommendedName>
        <fullName evidence="11">DNA-directed RNA polymerase subunit beta'</fullName>
        <shortName evidence="11">RNAP subunit beta'</shortName>
        <ecNumber evidence="11">2.7.7.6</ecNumber>
    </recommendedName>
    <alternativeName>
        <fullName evidence="11">RNA polymerase subunit beta'</fullName>
    </alternativeName>
    <alternativeName>
        <fullName evidence="11">Transcriptase subunit beta'</fullName>
    </alternativeName>
</protein>
<dbReference type="AlphaFoldDB" id="A0AAU9E7M9"/>